<comment type="caution">
    <text evidence="4">The sequence shown here is derived from an EMBL/GenBank/DDBJ whole genome shotgun (WGS) entry which is preliminary data.</text>
</comment>
<dbReference type="RefSeq" id="WP_087157967.1">
    <property type="nucleotide sequence ID" value="NZ_CATZRL010000023.1"/>
</dbReference>
<proteinExistence type="predicted"/>
<dbReference type="Proteomes" id="UP000195447">
    <property type="component" value="Unassembled WGS sequence"/>
</dbReference>
<evidence type="ECO:0000313" key="3">
    <source>
        <dbReference type="EMBL" id="MDC0828434.1"/>
    </source>
</evidence>
<reference evidence="5" key="1">
    <citation type="submission" date="2017-04" db="EMBL/GenBank/DDBJ databases">
        <title>Function of individual gut microbiota members based on whole genome sequencing of pure cultures obtained from chicken caecum.</title>
        <authorList>
            <person name="Medvecky M."/>
            <person name="Cejkova D."/>
            <person name="Polansky O."/>
            <person name="Karasova D."/>
            <person name="Kubasova T."/>
            <person name="Cizek A."/>
            <person name="Rychlik I."/>
        </authorList>
    </citation>
    <scope>NUCLEOTIDE SEQUENCE [LARGE SCALE GENOMIC DNA]</scope>
    <source>
        <strain evidence="5">An178</strain>
    </source>
</reference>
<dbReference type="Pfam" id="PF09967">
    <property type="entry name" value="DUF2201"/>
    <property type="match status" value="1"/>
</dbReference>
<organism evidence="4 5">
    <name type="scientific">Faecalitalea cylindroides</name>
    <dbReference type="NCBI Taxonomy" id="39483"/>
    <lineage>
        <taxon>Bacteria</taxon>
        <taxon>Bacillati</taxon>
        <taxon>Bacillota</taxon>
        <taxon>Erysipelotrichia</taxon>
        <taxon>Erysipelotrichales</taxon>
        <taxon>Erysipelotrichaceae</taxon>
        <taxon>Faecalitalea</taxon>
    </lineage>
</organism>
<keyword evidence="5" id="KW-1185">Reference proteome</keyword>
<dbReference type="CDD" id="cd00198">
    <property type="entry name" value="vWFA"/>
    <property type="match status" value="1"/>
</dbReference>
<accession>A0A1Y4M586</accession>
<evidence type="ECO:0000313" key="4">
    <source>
        <dbReference type="EMBL" id="OUP61862.1"/>
    </source>
</evidence>
<reference evidence="3" key="3">
    <citation type="submission" date="2023-01" db="EMBL/GenBank/DDBJ databases">
        <title>Human gut microbiome strain richness.</title>
        <authorList>
            <person name="Chen-Liaw A."/>
        </authorList>
    </citation>
    <scope>NUCLEOTIDE SEQUENCE</scope>
    <source>
        <strain evidence="3">D55st1_G4_D55t1_190419</strain>
    </source>
</reference>
<evidence type="ECO:0000313" key="5">
    <source>
        <dbReference type="Proteomes" id="UP000195447"/>
    </source>
</evidence>
<dbReference type="SUPFAM" id="SSF53300">
    <property type="entry name" value="vWA-like"/>
    <property type="match status" value="1"/>
</dbReference>
<dbReference type="Gene3D" id="3.40.50.410">
    <property type="entry name" value="von Willebrand factor, type A domain"/>
    <property type="match status" value="1"/>
</dbReference>
<sequence length="436" mass="51542">MKKHIQTQQEWEIQMATQILEFVQNELFIDMPYMSIALNALTLVNDEQIETMATDGRNLFYSASKMIHLFKNNQKYIDRAYLHSLFHCMFSHLWIRQNKEQNHWNLACDIAVEYTIDHLNKPCTKRILSLIRKETYEKLEKDVQYISAPAIYSWLFEQDNIHELVYEFFTDDHRYWPQKEDSQANMSNNSLQDSWQKIARQTMLDQIKKGKDNEEEGSSLMARQIQVSKTKRNYKDFLKKFTISREELHANPDEFDLTYYTYGLHLYKNMPLIEETETKEVHKISELVIVIDTSYSTNGELVKNFLKETYTLLSESDSFFRKTYIRILQCDDAVRKEDVIHSQNEMEVLLNQFTLVGGGNTDFRSAFQYVDQLIEEKKINHLSGLIYFTDGKGIYPKKRPSYKSAFIFLDDYDPTTIPPWAITLRLDPLDFKGAGQ</sequence>
<name>A0A1Y4M586_9FIRM</name>
<dbReference type="InterPro" id="IPR036465">
    <property type="entry name" value="vWFA_dom_sf"/>
</dbReference>
<dbReference type="Proteomes" id="UP001220658">
    <property type="component" value="Unassembled WGS sequence"/>
</dbReference>
<evidence type="ECO:0000259" key="1">
    <source>
        <dbReference type="Pfam" id="PF09967"/>
    </source>
</evidence>
<dbReference type="Pfam" id="PF13203">
    <property type="entry name" value="DUF2201_N"/>
    <property type="match status" value="1"/>
</dbReference>
<evidence type="ECO:0000259" key="2">
    <source>
        <dbReference type="Pfam" id="PF13203"/>
    </source>
</evidence>
<protein>
    <submittedName>
        <fullName evidence="4">Metallopeptidase</fullName>
    </submittedName>
    <submittedName>
        <fullName evidence="3">VWA-like domain-containing protein</fullName>
    </submittedName>
</protein>
<gene>
    <name evidence="4" type="ORF">B5F14_00265</name>
    <name evidence="3" type="ORF">POG00_06870</name>
</gene>
<feature type="domain" description="VWA-like" evidence="1">
    <location>
        <begin position="287"/>
        <end position="426"/>
    </location>
</feature>
<feature type="domain" description="Putative metallopeptidase" evidence="2">
    <location>
        <begin position="27"/>
        <end position="143"/>
    </location>
</feature>
<dbReference type="PANTHER" id="PTHR38730">
    <property type="entry name" value="SLL7028 PROTEIN"/>
    <property type="match status" value="1"/>
</dbReference>
<dbReference type="EMBL" id="NFKM01000001">
    <property type="protein sequence ID" value="OUP61862.1"/>
    <property type="molecule type" value="Genomic_DNA"/>
</dbReference>
<dbReference type="PANTHER" id="PTHR38730:SF1">
    <property type="entry name" value="SLL7028 PROTEIN"/>
    <property type="match status" value="1"/>
</dbReference>
<reference evidence="4" key="2">
    <citation type="journal article" date="2018" name="BMC Genomics">
        <title>Whole genome sequencing and function prediction of 133 gut anaerobes isolated from chicken caecum in pure cultures.</title>
        <authorList>
            <person name="Medvecky M."/>
            <person name="Cejkova D."/>
            <person name="Polansky O."/>
            <person name="Karasova D."/>
            <person name="Kubasova T."/>
            <person name="Cizek A."/>
            <person name="Rychlik I."/>
        </authorList>
    </citation>
    <scope>NUCLEOTIDE SEQUENCE</scope>
    <source>
        <strain evidence="4">An178</strain>
    </source>
</reference>
<dbReference type="EMBL" id="JAQNCK010000016">
    <property type="protein sequence ID" value="MDC0828434.1"/>
    <property type="molecule type" value="Genomic_DNA"/>
</dbReference>
<dbReference type="InterPro" id="IPR025154">
    <property type="entry name" value="Put_metallopeptidase_dom"/>
</dbReference>
<dbReference type="InterPro" id="IPR018698">
    <property type="entry name" value="VWA-like_dom"/>
</dbReference>
<dbReference type="AlphaFoldDB" id="A0A1Y4M586"/>